<feature type="compositionally biased region" description="Basic and acidic residues" evidence="1">
    <location>
        <begin position="368"/>
        <end position="378"/>
    </location>
</feature>
<feature type="region of interest" description="Disordered" evidence="1">
    <location>
        <begin position="38"/>
        <end position="137"/>
    </location>
</feature>
<feature type="compositionally biased region" description="Basic residues" evidence="1">
    <location>
        <begin position="272"/>
        <end position="285"/>
    </location>
</feature>
<sequence length="523" mass="59134">MSPHAVSVVISPPTVDLDSYEPFDEEYVRTVDEILSDEPSFDASFDAYSGGISTDGANDSPERERGTGRASVGKRAGRIHKKSPYFSTGQLSRRRVGSKSSITRIDVDEEDDDDDDDVNEGEDEDKNEDDFTPATSVESVKIQVADKNIENKHHNNKTYAKANENTVDDDIAEEGIVFASVEPEAQARLLDFIASHPFMRGGSYPVRRSKRRTFVCELYEQAKSTGMDEHSIDRLTNYVRKTYLELYGKDYVDTQGSEFGDEIDDVAGERRRSSKVSKKDRKRKRSNGDTAKDKFKKSRSQSSQSAEEKYTVSMADSHNGGKREVIDLEAEYPLEDFFASAAAEPEVLTSVSPAEELSKTRRPSVSKQSDRSSKDDRSNSFSFVTPEKRNNRASALTPSMHSLRSPANSKDESICLESDSDGPKKRPTAAPDAHPWDNPETRKESITRPKKDKNHRKRRNRRKRKAEKYRESLRDSEIQELAADDRHIEEDATTQKFHRKDGGDIQVEKDVTILDDPFWTLDF</sequence>
<feature type="compositionally biased region" description="Polar residues" evidence="1">
    <location>
        <begin position="392"/>
        <end position="408"/>
    </location>
</feature>
<gene>
    <name evidence="2" type="ORF">CNMCM5623_003300</name>
</gene>
<comment type="caution">
    <text evidence="2">The sequence shown here is derived from an EMBL/GenBank/DDBJ whole genome shotgun (WGS) entry which is preliminary data.</text>
</comment>
<accession>A0A8H6QBN6</accession>
<protein>
    <submittedName>
        <fullName evidence="2">Uncharacterized protein</fullName>
    </submittedName>
</protein>
<feature type="region of interest" description="Disordered" evidence="1">
    <location>
        <begin position="263"/>
        <end position="316"/>
    </location>
</feature>
<dbReference type="OrthoDB" id="10265068at2759"/>
<proteinExistence type="predicted"/>
<name>A0A8H6QBN6_9EURO</name>
<feature type="compositionally biased region" description="Basic and acidic residues" evidence="1">
    <location>
        <begin position="468"/>
        <end position="490"/>
    </location>
</feature>
<feature type="compositionally biased region" description="Basic residues" evidence="1">
    <location>
        <begin position="450"/>
        <end position="467"/>
    </location>
</feature>
<feature type="compositionally biased region" description="Acidic residues" evidence="1">
    <location>
        <begin position="107"/>
        <end position="131"/>
    </location>
</feature>
<reference evidence="2" key="1">
    <citation type="submission" date="2020-06" db="EMBL/GenBank/DDBJ databases">
        <title>Draft genome sequences of strains closely related to Aspergillus parafelis and Aspergillus hiratsukae.</title>
        <authorList>
            <person name="Dos Santos R.A.C."/>
            <person name="Rivero-Menendez O."/>
            <person name="Steenwyk J.L."/>
            <person name="Mead M.E."/>
            <person name="Goldman G.H."/>
            <person name="Alastruey-Izquierdo A."/>
            <person name="Rokas A."/>
        </authorList>
    </citation>
    <scope>NUCLEOTIDE SEQUENCE</scope>
    <source>
        <strain evidence="2">CNM-CM5623</strain>
    </source>
</reference>
<evidence type="ECO:0000256" key="1">
    <source>
        <dbReference type="SAM" id="MobiDB-lite"/>
    </source>
</evidence>
<organism evidence="2 3">
    <name type="scientific">Aspergillus felis</name>
    <dbReference type="NCBI Taxonomy" id="1287682"/>
    <lineage>
        <taxon>Eukaryota</taxon>
        <taxon>Fungi</taxon>
        <taxon>Dikarya</taxon>
        <taxon>Ascomycota</taxon>
        <taxon>Pezizomycotina</taxon>
        <taxon>Eurotiomycetes</taxon>
        <taxon>Eurotiomycetidae</taxon>
        <taxon>Eurotiales</taxon>
        <taxon>Aspergillaceae</taxon>
        <taxon>Aspergillus</taxon>
        <taxon>Aspergillus subgen. Fumigati</taxon>
    </lineage>
</organism>
<feature type="compositionally biased region" description="Basic and acidic residues" evidence="1">
    <location>
        <begin position="434"/>
        <end position="449"/>
    </location>
</feature>
<dbReference type="EMBL" id="JACBAE010001203">
    <property type="protein sequence ID" value="KAF7170760.1"/>
    <property type="molecule type" value="Genomic_DNA"/>
</dbReference>
<feature type="region of interest" description="Disordered" evidence="1">
    <location>
        <begin position="343"/>
        <end position="501"/>
    </location>
</feature>
<evidence type="ECO:0000313" key="3">
    <source>
        <dbReference type="Proteomes" id="UP000654922"/>
    </source>
</evidence>
<evidence type="ECO:0000313" key="2">
    <source>
        <dbReference type="EMBL" id="KAF7170760.1"/>
    </source>
</evidence>
<dbReference type="Proteomes" id="UP000654922">
    <property type="component" value="Unassembled WGS sequence"/>
</dbReference>
<dbReference type="AlphaFoldDB" id="A0A8H6QBN6"/>